<dbReference type="Gene3D" id="1.10.3810.10">
    <property type="entry name" value="Biosynthetic peptidoglycan transglycosylase-like"/>
    <property type="match status" value="1"/>
</dbReference>
<evidence type="ECO:0000256" key="4">
    <source>
        <dbReference type="ARBA" id="ARBA00022679"/>
    </source>
</evidence>
<dbReference type="Pfam" id="PF00905">
    <property type="entry name" value="Transpeptidase"/>
    <property type="match status" value="1"/>
</dbReference>
<dbReference type="GO" id="GO:0008360">
    <property type="term" value="P:regulation of cell shape"/>
    <property type="evidence" value="ECO:0007669"/>
    <property type="project" value="UniProtKB-KW"/>
</dbReference>
<dbReference type="EMBL" id="CAEZXP010000001">
    <property type="protein sequence ID" value="CAB4683226.1"/>
    <property type="molecule type" value="Genomic_DNA"/>
</dbReference>
<evidence type="ECO:0000256" key="6">
    <source>
        <dbReference type="ARBA" id="ARBA00022960"/>
    </source>
</evidence>
<keyword evidence="4" id="KW-0808">Transferase</keyword>
<feature type="compositionally biased region" description="Pro residues" evidence="12">
    <location>
        <begin position="688"/>
        <end position="697"/>
    </location>
</feature>
<dbReference type="Gene3D" id="3.40.710.10">
    <property type="entry name" value="DD-peptidase/beta-lactamase superfamily"/>
    <property type="match status" value="1"/>
</dbReference>
<dbReference type="FunFam" id="1.10.3810.10:FF:000001">
    <property type="entry name" value="Penicillin-binding protein 1A"/>
    <property type="match status" value="1"/>
</dbReference>
<name>A0A6J6NAQ4_9ZZZZ</name>
<evidence type="ECO:0000256" key="12">
    <source>
        <dbReference type="SAM" id="MobiDB-lite"/>
    </source>
</evidence>
<dbReference type="InterPro" id="IPR001264">
    <property type="entry name" value="Glyco_trans_51"/>
</dbReference>
<sequence>MVVGTAVLLGAGAKTAVAVGCDLSALQPVGVGENSFVYAVDGSLLGSIPSERNRQPVSLDTMASWLPDATIAIEDKRFYAHGGLDYQGIARALLRDVSAGRVVEGGSTITQQLVRNLYIGREQTLGRKLREACLALKLSGKWSKHRILETYLNTVYYGNHAYGVEAAAETYFSRHVANLTLPQAALIAGLPQAPSLYDPFHNPAGAVARRNDVLAALLAQGRISAAQFRFATHSNDLALKPGRVYTRIRQPYFFSYVIDELVRHYGANTVRQGGLRVTTTINPRDQWAATRAIKRTLDQPGDPAAAIVSVEPGTGAIRAMAAVIPGDTVNQFNLAAQSARQAGSTFKPFVLATAIEQGMNPDTTTYQSMPFECVSGPWCAGDYAIGKPWIVQTYDHSCAGSMSVTRATIASDNTVYAQLTLDVGPRNVWLMAQRLGVHLSQPPVASIGLGPLSVSPLDMAVAYATFASGGIYARPMAITKVVLPSGETDTSADWGTPHTHRAIEETVAAKVSEVLHQNAVYGTGAGSDDGIHENAGKTGTTEDHADGWFVGYTRDLATAVWMGYPSGEIPMYSVHGRAVAGATFAVPMWHMMMSVAERGLPARPLLRSAKPPHYIEWKPGNWGYAWQAEGTPDAITLKVPKPKAIYVPSIPTATVATFTPPPLAPTTTVAATTTAPIPATTVAVASPTPVPEGPTSPAPATTVPVDTTPVAIVPPPPATTTTGG</sequence>
<keyword evidence="1" id="KW-0121">Carboxypeptidase</keyword>
<keyword evidence="7" id="KW-0573">Peptidoglycan synthesis</keyword>
<protein>
    <recommendedName>
        <fullName evidence="10">peptidoglycan glycosyltransferase</fullName>
        <ecNumber evidence="10">2.4.99.28</ecNumber>
    </recommendedName>
</protein>
<feature type="compositionally biased region" description="Low complexity" evidence="12">
    <location>
        <begin position="698"/>
        <end position="711"/>
    </location>
</feature>
<evidence type="ECO:0000256" key="7">
    <source>
        <dbReference type="ARBA" id="ARBA00022984"/>
    </source>
</evidence>
<dbReference type="InterPro" id="IPR023346">
    <property type="entry name" value="Lysozyme-like_dom_sf"/>
</dbReference>
<dbReference type="GO" id="GO:0009252">
    <property type="term" value="P:peptidoglycan biosynthetic process"/>
    <property type="evidence" value="ECO:0007669"/>
    <property type="project" value="UniProtKB-KW"/>
</dbReference>
<dbReference type="InterPro" id="IPR001460">
    <property type="entry name" value="PCN-bd_Tpept"/>
</dbReference>
<keyword evidence="2" id="KW-0645">Protease</keyword>
<evidence type="ECO:0000256" key="9">
    <source>
        <dbReference type="ARBA" id="ARBA00023316"/>
    </source>
</evidence>
<evidence type="ECO:0000256" key="5">
    <source>
        <dbReference type="ARBA" id="ARBA00022801"/>
    </source>
</evidence>
<comment type="catalytic activity">
    <reaction evidence="11">
        <text>[GlcNAc-(1-&gt;4)-Mur2Ac(oyl-L-Ala-gamma-D-Glu-L-Lys-D-Ala-D-Ala)](n)-di-trans,octa-cis-undecaprenyl diphosphate + beta-D-GlcNAc-(1-&gt;4)-Mur2Ac(oyl-L-Ala-gamma-D-Glu-L-Lys-D-Ala-D-Ala)-di-trans,octa-cis-undecaprenyl diphosphate = [GlcNAc-(1-&gt;4)-Mur2Ac(oyl-L-Ala-gamma-D-Glu-L-Lys-D-Ala-D-Ala)](n+1)-di-trans,octa-cis-undecaprenyl diphosphate + di-trans,octa-cis-undecaprenyl diphosphate + H(+)</text>
        <dbReference type="Rhea" id="RHEA:23708"/>
        <dbReference type="Rhea" id="RHEA-COMP:9602"/>
        <dbReference type="Rhea" id="RHEA-COMP:9603"/>
        <dbReference type="ChEBI" id="CHEBI:15378"/>
        <dbReference type="ChEBI" id="CHEBI:58405"/>
        <dbReference type="ChEBI" id="CHEBI:60033"/>
        <dbReference type="ChEBI" id="CHEBI:78435"/>
        <dbReference type="EC" id="2.4.99.28"/>
    </reaction>
</comment>
<dbReference type="GO" id="GO:0030288">
    <property type="term" value="C:outer membrane-bounded periplasmic space"/>
    <property type="evidence" value="ECO:0007669"/>
    <property type="project" value="TreeGrafter"/>
</dbReference>
<proteinExistence type="predicted"/>
<dbReference type="GO" id="GO:0071555">
    <property type="term" value="P:cell wall organization"/>
    <property type="evidence" value="ECO:0007669"/>
    <property type="project" value="UniProtKB-KW"/>
</dbReference>
<keyword evidence="5" id="KW-0378">Hydrolase</keyword>
<evidence type="ECO:0000256" key="8">
    <source>
        <dbReference type="ARBA" id="ARBA00023268"/>
    </source>
</evidence>
<keyword evidence="9" id="KW-0961">Cell wall biogenesis/degradation</keyword>
<dbReference type="PANTHER" id="PTHR32282">
    <property type="entry name" value="BINDING PROTEIN TRANSPEPTIDASE, PUTATIVE-RELATED"/>
    <property type="match status" value="1"/>
</dbReference>
<evidence type="ECO:0000256" key="11">
    <source>
        <dbReference type="ARBA" id="ARBA00049902"/>
    </source>
</evidence>
<accession>A0A6J6NAQ4</accession>
<feature type="domain" description="Glycosyl transferase family 51" evidence="14">
    <location>
        <begin position="42"/>
        <end position="216"/>
    </location>
</feature>
<dbReference type="GO" id="GO:0006508">
    <property type="term" value="P:proteolysis"/>
    <property type="evidence" value="ECO:0007669"/>
    <property type="project" value="UniProtKB-KW"/>
</dbReference>
<evidence type="ECO:0000256" key="1">
    <source>
        <dbReference type="ARBA" id="ARBA00022645"/>
    </source>
</evidence>
<dbReference type="InterPro" id="IPR012338">
    <property type="entry name" value="Beta-lactam/transpept-like"/>
</dbReference>
<dbReference type="EC" id="2.4.99.28" evidence="10"/>
<keyword evidence="3" id="KW-0328">Glycosyltransferase</keyword>
<reference evidence="15" key="1">
    <citation type="submission" date="2020-05" db="EMBL/GenBank/DDBJ databases">
        <authorList>
            <person name="Chiriac C."/>
            <person name="Salcher M."/>
            <person name="Ghai R."/>
            <person name="Kavagutti S V."/>
        </authorList>
    </citation>
    <scope>NUCLEOTIDE SEQUENCE</scope>
</reference>
<evidence type="ECO:0000256" key="10">
    <source>
        <dbReference type="ARBA" id="ARBA00044770"/>
    </source>
</evidence>
<keyword evidence="8" id="KW-0511">Multifunctional enzyme</keyword>
<organism evidence="15">
    <name type="scientific">freshwater metagenome</name>
    <dbReference type="NCBI Taxonomy" id="449393"/>
    <lineage>
        <taxon>unclassified sequences</taxon>
        <taxon>metagenomes</taxon>
        <taxon>ecological metagenomes</taxon>
    </lineage>
</organism>
<dbReference type="SUPFAM" id="SSF53955">
    <property type="entry name" value="Lysozyme-like"/>
    <property type="match status" value="1"/>
</dbReference>
<dbReference type="SUPFAM" id="SSF56601">
    <property type="entry name" value="beta-lactamase/transpeptidase-like"/>
    <property type="match status" value="1"/>
</dbReference>
<evidence type="ECO:0000256" key="3">
    <source>
        <dbReference type="ARBA" id="ARBA00022676"/>
    </source>
</evidence>
<dbReference type="Pfam" id="PF00912">
    <property type="entry name" value="Transgly"/>
    <property type="match status" value="1"/>
</dbReference>
<keyword evidence="6" id="KW-0133">Cell shape</keyword>
<evidence type="ECO:0000313" key="15">
    <source>
        <dbReference type="EMBL" id="CAB4683226.1"/>
    </source>
</evidence>
<dbReference type="InterPro" id="IPR050396">
    <property type="entry name" value="Glycosyltr_51/Transpeptidase"/>
</dbReference>
<dbReference type="GO" id="GO:0008955">
    <property type="term" value="F:peptidoglycan glycosyltransferase activity"/>
    <property type="evidence" value="ECO:0007669"/>
    <property type="project" value="UniProtKB-EC"/>
</dbReference>
<dbReference type="InterPro" id="IPR036950">
    <property type="entry name" value="PBP_transglycosylase"/>
</dbReference>
<evidence type="ECO:0000259" key="13">
    <source>
        <dbReference type="Pfam" id="PF00905"/>
    </source>
</evidence>
<gene>
    <name evidence="15" type="ORF">UFOPK2399_00092</name>
</gene>
<dbReference type="AlphaFoldDB" id="A0A6J6NAQ4"/>
<dbReference type="PANTHER" id="PTHR32282:SF33">
    <property type="entry name" value="PEPTIDOGLYCAN GLYCOSYLTRANSFERASE"/>
    <property type="match status" value="1"/>
</dbReference>
<feature type="region of interest" description="Disordered" evidence="12">
    <location>
        <begin position="685"/>
        <end position="724"/>
    </location>
</feature>
<evidence type="ECO:0000259" key="14">
    <source>
        <dbReference type="Pfam" id="PF00912"/>
    </source>
</evidence>
<dbReference type="GO" id="GO:0008658">
    <property type="term" value="F:penicillin binding"/>
    <property type="evidence" value="ECO:0007669"/>
    <property type="project" value="InterPro"/>
</dbReference>
<evidence type="ECO:0000256" key="2">
    <source>
        <dbReference type="ARBA" id="ARBA00022670"/>
    </source>
</evidence>
<feature type="domain" description="Penicillin-binding protein transpeptidase" evidence="13">
    <location>
        <begin position="306"/>
        <end position="562"/>
    </location>
</feature>
<dbReference type="GO" id="GO:0004180">
    <property type="term" value="F:carboxypeptidase activity"/>
    <property type="evidence" value="ECO:0007669"/>
    <property type="project" value="UniProtKB-KW"/>
</dbReference>